<organism evidence="2 3">
    <name type="scientific">Bradyrhizobium erythrophlei</name>
    <dbReference type="NCBI Taxonomy" id="1437360"/>
    <lineage>
        <taxon>Bacteria</taxon>
        <taxon>Pseudomonadati</taxon>
        <taxon>Pseudomonadota</taxon>
        <taxon>Alphaproteobacteria</taxon>
        <taxon>Hyphomicrobiales</taxon>
        <taxon>Nitrobacteraceae</taxon>
        <taxon>Bradyrhizobium</taxon>
    </lineage>
</organism>
<evidence type="ECO:0000313" key="2">
    <source>
        <dbReference type="EMBL" id="SHH10982.1"/>
    </source>
</evidence>
<accession>A0A1M5QAC2</accession>
<sequence>MTEPQDNLAREREEIANRVANFKATQEKFQRERAEYFVTTLENARRTAQRPPHWSWNDRSSAL</sequence>
<protein>
    <submittedName>
        <fullName evidence="2">Uncharacterized protein</fullName>
    </submittedName>
</protein>
<name>A0A1M5QAC2_9BRAD</name>
<gene>
    <name evidence="2" type="ORF">SAMN05443248_3712</name>
</gene>
<dbReference type="OrthoDB" id="8254879at2"/>
<reference evidence="2 3" key="1">
    <citation type="submission" date="2016-11" db="EMBL/GenBank/DDBJ databases">
        <authorList>
            <person name="Jaros S."/>
            <person name="Januszkiewicz K."/>
            <person name="Wedrychowicz H."/>
        </authorList>
    </citation>
    <scope>NUCLEOTIDE SEQUENCE [LARGE SCALE GENOMIC DNA]</scope>
    <source>
        <strain evidence="2 3">GAS138</strain>
    </source>
</reference>
<feature type="region of interest" description="Disordered" evidence="1">
    <location>
        <begin position="44"/>
        <end position="63"/>
    </location>
</feature>
<evidence type="ECO:0000256" key="1">
    <source>
        <dbReference type="SAM" id="MobiDB-lite"/>
    </source>
</evidence>
<evidence type="ECO:0000313" key="3">
    <source>
        <dbReference type="Proteomes" id="UP000189796"/>
    </source>
</evidence>
<dbReference type="Proteomes" id="UP000189796">
    <property type="component" value="Chromosome I"/>
</dbReference>
<dbReference type="AlphaFoldDB" id="A0A1M5QAC2"/>
<proteinExistence type="predicted"/>
<dbReference type="EMBL" id="LT670817">
    <property type="protein sequence ID" value="SHH10982.1"/>
    <property type="molecule type" value="Genomic_DNA"/>
</dbReference>